<dbReference type="PANTHER" id="PTHR43273:SF8">
    <property type="entry name" value="RADICAL SAM DOMAIN PROTEIN"/>
    <property type="match status" value="1"/>
</dbReference>
<dbReference type="PANTHER" id="PTHR43273">
    <property type="entry name" value="ANAEROBIC SULFATASE-MATURATING ENZYME HOMOLOG ASLB-RELATED"/>
    <property type="match status" value="1"/>
</dbReference>
<dbReference type="OrthoDB" id="9808591at2"/>
<dbReference type="AlphaFoldDB" id="A0A5C6Z1Q3"/>
<accession>A0A5C6Z1Q3</accession>
<evidence type="ECO:0000313" key="8">
    <source>
        <dbReference type="Proteomes" id="UP000321497"/>
    </source>
</evidence>
<dbReference type="SFLD" id="SFLDG01384">
    <property type="entry name" value="thioether_bond_formation_requi"/>
    <property type="match status" value="1"/>
</dbReference>
<proteinExistence type="predicted"/>
<dbReference type="RefSeq" id="WP_111843457.1">
    <property type="nucleotide sequence ID" value="NZ_UEGI01000002.1"/>
</dbReference>
<dbReference type="GO" id="GO:0046872">
    <property type="term" value="F:metal ion binding"/>
    <property type="evidence" value="ECO:0007669"/>
    <property type="project" value="UniProtKB-KW"/>
</dbReference>
<keyword evidence="5" id="KW-0411">Iron-sulfur</keyword>
<reference evidence="7 8" key="1">
    <citation type="submission" date="2019-08" db="EMBL/GenBank/DDBJ databases">
        <title>Genome of Aequorivita antarctica SW49 (type strain).</title>
        <authorList>
            <person name="Bowman J.P."/>
        </authorList>
    </citation>
    <scope>NUCLEOTIDE SEQUENCE [LARGE SCALE GENOMIC DNA]</scope>
    <source>
        <strain evidence="7 8">SW49</strain>
    </source>
</reference>
<evidence type="ECO:0000313" key="7">
    <source>
        <dbReference type="EMBL" id="TXD73917.1"/>
    </source>
</evidence>
<dbReference type="InterPro" id="IPR023867">
    <property type="entry name" value="Sulphatase_maturase_rSAM"/>
</dbReference>
<dbReference type="SFLD" id="SFLDS00029">
    <property type="entry name" value="Radical_SAM"/>
    <property type="match status" value="1"/>
</dbReference>
<evidence type="ECO:0000259" key="6">
    <source>
        <dbReference type="Pfam" id="PF04055"/>
    </source>
</evidence>
<dbReference type="EMBL" id="VORT01000003">
    <property type="protein sequence ID" value="TXD73917.1"/>
    <property type="molecule type" value="Genomic_DNA"/>
</dbReference>
<evidence type="ECO:0000256" key="4">
    <source>
        <dbReference type="ARBA" id="ARBA00023004"/>
    </source>
</evidence>
<dbReference type="SFLD" id="SFLDG01067">
    <property type="entry name" value="SPASM/twitch_domain_containing"/>
    <property type="match status" value="1"/>
</dbReference>
<evidence type="ECO:0000256" key="3">
    <source>
        <dbReference type="ARBA" id="ARBA00022723"/>
    </source>
</evidence>
<keyword evidence="3" id="KW-0479">Metal-binding</keyword>
<dbReference type="Proteomes" id="UP000321497">
    <property type="component" value="Unassembled WGS sequence"/>
</dbReference>
<evidence type="ECO:0000256" key="1">
    <source>
        <dbReference type="ARBA" id="ARBA00001966"/>
    </source>
</evidence>
<dbReference type="GO" id="GO:0051536">
    <property type="term" value="F:iron-sulfur cluster binding"/>
    <property type="evidence" value="ECO:0007669"/>
    <property type="project" value="UniProtKB-KW"/>
</dbReference>
<keyword evidence="8" id="KW-1185">Reference proteome</keyword>
<dbReference type="SFLD" id="SFLDG01386">
    <property type="entry name" value="main_SPASM_domain-containing"/>
    <property type="match status" value="1"/>
</dbReference>
<evidence type="ECO:0000256" key="2">
    <source>
        <dbReference type="ARBA" id="ARBA00022691"/>
    </source>
</evidence>
<name>A0A5C6Z1Q3_9FLAO</name>
<comment type="cofactor">
    <cofactor evidence="1">
        <name>[4Fe-4S] cluster</name>
        <dbReference type="ChEBI" id="CHEBI:49883"/>
    </cofactor>
</comment>
<keyword evidence="2" id="KW-0949">S-adenosyl-L-methionine</keyword>
<dbReference type="InterPro" id="IPR058240">
    <property type="entry name" value="rSAM_sf"/>
</dbReference>
<sequence length="495" mass="56703">MEINALRKEFRKFQNLHFYDDLNSTGIKLLPFNFKRLNSGKELIISMVGDYLIAPYGTVEDLVNKNTSKLSEDLYYDLLSNHIISDSDNIKSLELLANRYRAKKTNAFNFAQLHIFVITLRCDHTCQYCQVSRVSQNKEKFDFSHLNLYKGINLMLASPEDDITMEFQGGEALLAFDLIKDAIAYTKEEAKKINKRINYVICTNLAPINSEILEFCKLENVLVSCSLDGHEELHNENRKRPGRNSYSLVEKGLNLSFEIVGRENVSALMTTTTLSLEHPIKIIDEYRKFGFKSVFLRPISPYGFATKNKNSNYQTNEFIKFYSEGLDYILELNRNGEYFKETYTSILLKKILTAYSENYVDLMSPSGLINSVIVYDYDGKIFLSDESRMLAQMKDFTFQIGTVNDSWETLLANPVIEKIGDAGINDCLAGCSTCAYNVYCGADPVVHHATQGDMYGFRPDSSFCQRNMSVLDIIFNKIDEEPDTLEIFKSWVNNE</sequence>
<feature type="domain" description="Radical SAM core" evidence="6">
    <location>
        <begin position="117"/>
        <end position="259"/>
    </location>
</feature>
<dbReference type="NCBIfam" id="TIGR03978">
    <property type="entry name" value="rSAM_paired_1"/>
    <property type="match status" value="1"/>
</dbReference>
<keyword evidence="4" id="KW-0408">Iron</keyword>
<dbReference type="GO" id="GO:0016491">
    <property type="term" value="F:oxidoreductase activity"/>
    <property type="evidence" value="ECO:0007669"/>
    <property type="project" value="InterPro"/>
</dbReference>
<dbReference type="CDD" id="cd01335">
    <property type="entry name" value="Radical_SAM"/>
    <property type="match status" value="1"/>
</dbReference>
<comment type="caution">
    <text evidence="7">The sequence shown here is derived from an EMBL/GenBank/DDBJ whole genome shotgun (WGS) entry which is preliminary data.</text>
</comment>
<dbReference type="InterPro" id="IPR013785">
    <property type="entry name" value="Aldolase_TIM"/>
</dbReference>
<dbReference type="InterPro" id="IPR024023">
    <property type="entry name" value="rSAM_paired_HxsB"/>
</dbReference>
<dbReference type="Gene3D" id="3.20.20.70">
    <property type="entry name" value="Aldolase class I"/>
    <property type="match status" value="1"/>
</dbReference>
<gene>
    <name evidence="7" type="primary">hxsB</name>
    <name evidence="7" type="ORF">ESU54_05455</name>
</gene>
<organism evidence="7 8">
    <name type="scientific">Aequorivita antarctica</name>
    <dbReference type="NCBI Taxonomy" id="153266"/>
    <lineage>
        <taxon>Bacteria</taxon>
        <taxon>Pseudomonadati</taxon>
        <taxon>Bacteroidota</taxon>
        <taxon>Flavobacteriia</taxon>
        <taxon>Flavobacteriales</taxon>
        <taxon>Flavobacteriaceae</taxon>
        <taxon>Aequorivita</taxon>
    </lineage>
</organism>
<protein>
    <submittedName>
        <fullName evidence="7">His-Xaa-Ser system radical SAM maturase HxsB</fullName>
    </submittedName>
</protein>
<evidence type="ECO:0000256" key="5">
    <source>
        <dbReference type="ARBA" id="ARBA00023014"/>
    </source>
</evidence>
<dbReference type="SUPFAM" id="SSF102114">
    <property type="entry name" value="Radical SAM enzymes"/>
    <property type="match status" value="1"/>
</dbReference>
<dbReference type="InterPro" id="IPR007197">
    <property type="entry name" value="rSAM"/>
</dbReference>
<dbReference type="Pfam" id="PF04055">
    <property type="entry name" value="Radical_SAM"/>
    <property type="match status" value="1"/>
</dbReference>